<evidence type="ECO:0000256" key="4">
    <source>
        <dbReference type="ARBA" id="ARBA00022917"/>
    </source>
</evidence>
<keyword evidence="1" id="KW-0436">Ligase</keyword>
<dbReference type="GO" id="GO:0032543">
    <property type="term" value="P:mitochondrial translation"/>
    <property type="evidence" value="ECO:0007669"/>
    <property type="project" value="TreeGrafter"/>
</dbReference>
<sequence length="38" mass="4305">IEVFGQMALKGYIYRGRKPVHWSPSSRTALAEAELEVN</sequence>
<dbReference type="Pfam" id="PF00133">
    <property type="entry name" value="tRNA-synt_1"/>
    <property type="match status" value="1"/>
</dbReference>
<dbReference type="InterPro" id="IPR050081">
    <property type="entry name" value="Ile-tRNA_ligase"/>
</dbReference>
<keyword evidence="4" id="KW-0648">Protein biosynthesis</keyword>
<dbReference type="InterPro" id="IPR014729">
    <property type="entry name" value="Rossmann-like_a/b/a_fold"/>
</dbReference>
<dbReference type="PANTHER" id="PTHR42765:SF1">
    <property type="entry name" value="ISOLEUCINE--TRNA LIGASE, MITOCHONDRIAL"/>
    <property type="match status" value="1"/>
</dbReference>
<dbReference type="Proteomes" id="UP000236291">
    <property type="component" value="Unassembled WGS sequence"/>
</dbReference>
<dbReference type="GO" id="GO:0004822">
    <property type="term" value="F:isoleucine-tRNA ligase activity"/>
    <property type="evidence" value="ECO:0007669"/>
    <property type="project" value="TreeGrafter"/>
</dbReference>
<gene>
    <name evidence="7" type="ORF">L195_g055947</name>
</gene>
<reference evidence="7 8" key="1">
    <citation type="journal article" date="2014" name="Am. J. Bot.">
        <title>Genome assembly and annotation for red clover (Trifolium pratense; Fabaceae).</title>
        <authorList>
            <person name="Istvanek J."/>
            <person name="Jaros M."/>
            <person name="Krenek A."/>
            <person name="Repkova J."/>
        </authorList>
    </citation>
    <scope>NUCLEOTIDE SEQUENCE [LARGE SCALE GENOMIC DNA]</scope>
    <source>
        <strain evidence="8">cv. Tatra</strain>
        <tissue evidence="7">Young leaves</tissue>
    </source>
</reference>
<evidence type="ECO:0000256" key="5">
    <source>
        <dbReference type="ARBA" id="ARBA00023146"/>
    </source>
</evidence>
<dbReference type="AlphaFoldDB" id="A0A2K3KP32"/>
<dbReference type="GO" id="GO:0006428">
    <property type="term" value="P:isoleucyl-tRNA aminoacylation"/>
    <property type="evidence" value="ECO:0007669"/>
    <property type="project" value="TreeGrafter"/>
</dbReference>
<dbReference type="PANTHER" id="PTHR42765">
    <property type="entry name" value="SOLEUCYL-TRNA SYNTHETASE"/>
    <property type="match status" value="1"/>
</dbReference>
<comment type="caution">
    <text evidence="7">The sequence shown here is derived from an EMBL/GenBank/DDBJ whole genome shotgun (WGS) entry which is preliminary data.</text>
</comment>
<dbReference type="SUPFAM" id="SSF52374">
    <property type="entry name" value="Nucleotidylyl transferase"/>
    <property type="match status" value="1"/>
</dbReference>
<dbReference type="Gene3D" id="3.40.50.620">
    <property type="entry name" value="HUPs"/>
    <property type="match status" value="1"/>
</dbReference>
<organism evidence="7 8">
    <name type="scientific">Trifolium pratense</name>
    <name type="common">Red clover</name>
    <dbReference type="NCBI Taxonomy" id="57577"/>
    <lineage>
        <taxon>Eukaryota</taxon>
        <taxon>Viridiplantae</taxon>
        <taxon>Streptophyta</taxon>
        <taxon>Embryophyta</taxon>
        <taxon>Tracheophyta</taxon>
        <taxon>Spermatophyta</taxon>
        <taxon>Magnoliopsida</taxon>
        <taxon>eudicotyledons</taxon>
        <taxon>Gunneridae</taxon>
        <taxon>Pentapetalae</taxon>
        <taxon>rosids</taxon>
        <taxon>fabids</taxon>
        <taxon>Fabales</taxon>
        <taxon>Fabaceae</taxon>
        <taxon>Papilionoideae</taxon>
        <taxon>50 kb inversion clade</taxon>
        <taxon>NPAAA clade</taxon>
        <taxon>Hologalegina</taxon>
        <taxon>IRL clade</taxon>
        <taxon>Trifolieae</taxon>
        <taxon>Trifolium</taxon>
    </lineage>
</organism>
<name>A0A2K3KP32_TRIPR</name>
<evidence type="ECO:0000313" key="8">
    <source>
        <dbReference type="Proteomes" id="UP000236291"/>
    </source>
</evidence>
<accession>A0A2K3KP32</accession>
<dbReference type="EMBL" id="ASHM01103936">
    <property type="protein sequence ID" value="PNX68032.1"/>
    <property type="molecule type" value="Genomic_DNA"/>
</dbReference>
<dbReference type="STRING" id="57577.A0A2K3KP32"/>
<reference evidence="7 8" key="2">
    <citation type="journal article" date="2017" name="Front. Plant Sci.">
        <title>Gene Classification and Mining of Molecular Markers Useful in Red Clover (Trifolium pratense) Breeding.</title>
        <authorList>
            <person name="Istvanek J."/>
            <person name="Dluhosova J."/>
            <person name="Dluhos P."/>
            <person name="Patkova L."/>
            <person name="Nedelnik J."/>
            <person name="Repkova J."/>
        </authorList>
    </citation>
    <scope>NUCLEOTIDE SEQUENCE [LARGE SCALE GENOMIC DNA]</scope>
    <source>
        <strain evidence="8">cv. Tatra</strain>
        <tissue evidence="7">Young leaves</tissue>
    </source>
</reference>
<feature type="domain" description="Aminoacyl-tRNA synthetase class Ia" evidence="6">
    <location>
        <begin position="1"/>
        <end position="36"/>
    </location>
</feature>
<feature type="non-terminal residue" evidence="7">
    <location>
        <position position="1"/>
    </location>
</feature>
<keyword evidence="3" id="KW-0067">ATP-binding</keyword>
<evidence type="ECO:0000256" key="1">
    <source>
        <dbReference type="ARBA" id="ARBA00022598"/>
    </source>
</evidence>
<evidence type="ECO:0000256" key="2">
    <source>
        <dbReference type="ARBA" id="ARBA00022741"/>
    </source>
</evidence>
<dbReference type="GO" id="GO:0005524">
    <property type="term" value="F:ATP binding"/>
    <property type="evidence" value="ECO:0007669"/>
    <property type="project" value="UniProtKB-KW"/>
</dbReference>
<evidence type="ECO:0000259" key="6">
    <source>
        <dbReference type="Pfam" id="PF00133"/>
    </source>
</evidence>
<evidence type="ECO:0000256" key="3">
    <source>
        <dbReference type="ARBA" id="ARBA00022840"/>
    </source>
</evidence>
<evidence type="ECO:0000313" key="7">
    <source>
        <dbReference type="EMBL" id="PNX68032.1"/>
    </source>
</evidence>
<dbReference type="InterPro" id="IPR002300">
    <property type="entry name" value="aa-tRNA-synth_Ia"/>
</dbReference>
<protein>
    <submittedName>
        <fullName evidence="7">Isoleucyl-tRNA synthetase</fullName>
    </submittedName>
</protein>
<proteinExistence type="predicted"/>
<dbReference type="GO" id="GO:0005739">
    <property type="term" value="C:mitochondrion"/>
    <property type="evidence" value="ECO:0007669"/>
    <property type="project" value="TreeGrafter"/>
</dbReference>
<keyword evidence="5 7" id="KW-0030">Aminoacyl-tRNA synthetase</keyword>
<keyword evidence="2" id="KW-0547">Nucleotide-binding</keyword>